<feature type="compositionally biased region" description="Basic and acidic residues" evidence="1">
    <location>
        <begin position="1"/>
        <end position="13"/>
    </location>
</feature>
<dbReference type="EMBL" id="UPTC01001211">
    <property type="protein sequence ID" value="VBB31382.1"/>
    <property type="molecule type" value="Genomic_DNA"/>
</dbReference>
<organism evidence="2 3">
    <name type="scientific">Acanthocheilonema viteae</name>
    <name type="common">Filarial nematode worm</name>
    <name type="synonym">Dipetalonema viteae</name>
    <dbReference type="NCBI Taxonomy" id="6277"/>
    <lineage>
        <taxon>Eukaryota</taxon>
        <taxon>Metazoa</taxon>
        <taxon>Ecdysozoa</taxon>
        <taxon>Nematoda</taxon>
        <taxon>Chromadorea</taxon>
        <taxon>Rhabditida</taxon>
        <taxon>Spirurina</taxon>
        <taxon>Spiruromorpha</taxon>
        <taxon>Filarioidea</taxon>
        <taxon>Onchocercidae</taxon>
        <taxon>Acanthocheilonema</taxon>
    </lineage>
</organism>
<dbReference type="Proteomes" id="UP000276991">
    <property type="component" value="Unassembled WGS sequence"/>
</dbReference>
<proteinExistence type="predicted"/>
<keyword evidence="3" id="KW-1185">Reference proteome</keyword>
<feature type="region of interest" description="Disordered" evidence="1">
    <location>
        <begin position="1"/>
        <end position="26"/>
    </location>
</feature>
<sequence length="97" mass="9589">MRWYEWSRRRCGDGDGDGDGGGGGGGGGGTPLGHTYHCLALALLPTSISTILVCKGRVAPIAAAAVAAAVTAVAVVDEKGGMYVPGMTVLLDASTGV</sequence>
<name>A0A498SHQ5_ACAVI</name>
<evidence type="ECO:0000256" key="1">
    <source>
        <dbReference type="SAM" id="MobiDB-lite"/>
    </source>
</evidence>
<accession>A0A498SHQ5</accession>
<gene>
    <name evidence="2" type="ORF">NAV_LOCUS6173</name>
</gene>
<reference evidence="2 3" key="1">
    <citation type="submission" date="2018-08" db="EMBL/GenBank/DDBJ databases">
        <authorList>
            <person name="Laetsch R D."/>
            <person name="Stevens L."/>
            <person name="Kumar S."/>
            <person name="Blaxter L. M."/>
        </authorList>
    </citation>
    <scope>NUCLEOTIDE SEQUENCE [LARGE SCALE GENOMIC DNA]</scope>
</reference>
<evidence type="ECO:0000313" key="3">
    <source>
        <dbReference type="Proteomes" id="UP000276991"/>
    </source>
</evidence>
<protein>
    <submittedName>
        <fullName evidence="2">Uncharacterized protein</fullName>
    </submittedName>
</protein>
<evidence type="ECO:0000313" key="2">
    <source>
        <dbReference type="EMBL" id="VBB31382.1"/>
    </source>
</evidence>
<dbReference type="AlphaFoldDB" id="A0A498SHQ5"/>